<gene>
    <name evidence="1" type="ORF">H9710_03295</name>
</gene>
<dbReference type="PROSITE" id="PS51273">
    <property type="entry name" value="GATASE_TYPE_1"/>
    <property type="match status" value="1"/>
</dbReference>
<keyword evidence="1" id="KW-0378">Hydrolase</keyword>
<dbReference type="InterPro" id="IPR011697">
    <property type="entry name" value="Peptidase_C26"/>
</dbReference>
<dbReference type="InterPro" id="IPR029062">
    <property type="entry name" value="Class_I_gatase-like"/>
</dbReference>
<proteinExistence type="predicted"/>
<evidence type="ECO:0000313" key="1">
    <source>
        <dbReference type="EMBL" id="HJB97587.1"/>
    </source>
</evidence>
<organism evidence="1 2">
    <name type="scientific">Candidatus Acutalibacter pullicola</name>
    <dbReference type="NCBI Taxonomy" id="2838417"/>
    <lineage>
        <taxon>Bacteria</taxon>
        <taxon>Bacillati</taxon>
        <taxon>Bacillota</taxon>
        <taxon>Clostridia</taxon>
        <taxon>Eubacteriales</taxon>
        <taxon>Acutalibacteraceae</taxon>
        <taxon>Acutalibacter</taxon>
    </lineage>
</organism>
<dbReference type="EMBL" id="DWXG01000030">
    <property type="protein sequence ID" value="HJB97587.1"/>
    <property type="molecule type" value="Genomic_DNA"/>
</dbReference>
<dbReference type="Gene3D" id="3.40.50.880">
    <property type="match status" value="1"/>
</dbReference>
<accession>A0A9D2MU53</accession>
<dbReference type="Proteomes" id="UP000826793">
    <property type="component" value="Unassembled WGS sequence"/>
</dbReference>
<reference evidence="1" key="2">
    <citation type="submission" date="2021-04" db="EMBL/GenBank/DDBJ databases">
        <authorList>
            <person name="Gilroy R."/>
        </authorList>
    </citation>
    <scope>NUCLEOTIDE SEQUENCE</scope>
    <source>
        <strain evidence="1">CHK185-1770</strain>
    </source>
</reference>
<dbReference type="GO" id="GO:0005829">
    <property type="term" value="C:cytosol"/>
    <property type="evidence" value="ECO:0007669"/>
    <property type="project" value="TreeGrafter"/>
</dbReference>
<reference evidence="1" key="1">
    <citation type="journal article" date="2021" name="PeerJ">
        <title>Extensive microbial diversity within the chicken gut microbiome revealed by metagenomics and culture.</title>
        <authorList>
            <person name="Gilroy R."/>
            <person name="Ravi A."/>
            <person name="Getino M."/>
            <person name="Pursley I."/>
            <person name="Horton D.L."/>
            <person name="Alikhan N.F."/>
            <person name="Baker D."/>
            <person name="Gharbi K."/>
            <person name="Hall N."/>
            <person name="Watson M."/>
            <person name="Adriaenssens E.M."/>
            <person name="Foster-Nyarko E."/>
            <person name="Jarju S."/>
            <person name="Secka A."/>
            <person name="Antonio M."/>
            <person name="Oren A."/>
            <person name="Chaudhuri R.R."/>
            <person name="La Ragione R."/>
            <person name="Hildebrand F."/>
            <person name="Pallen M.J."/>
        </authorList>
    </citation>
    <scope>NUCLEOTIDE SEQUENCE</scope>
    <source>
        <strain evidence="1">CHK185-1770</strain>
    </source>
</reference>
<dbReference type="GO" id="GO:0006598">
    <property type="term" value="P:polyamine catabolic process"/>
    <property type="evidence" value="ECO:0007669"/>
    <property type="project" value="TreeGrafter"/>
</dbReference>
<dbReference type="GO" id="GO:0033969">
    <property type="term" value="F:gamma-glutamyl-gamma-aminobutyrate hydrolase activity"/>
    <property type="evidence" value="ECO:0007669"/>
    <property type="project" value="TreeGrafter"/>
</dbReference>
<dbReference type="CDD" id="cd01745">
    <property type="entry name" value="GATase1_2"/>
    <property type="match status" value="1"/>
</dbReference>
<name>A0A9D2MU53_9FIRM</name>
<dbReference type="SUPFAM" id="SSF52317">
    <property type="entry name" value="Class I glutamine amidotransferase-like"/>
    <property type="match status" value="1"/>
</dbReference>
<dbReference type="InterPro" id="IPR044668">
    <property type="entry name" value="PuuD-like"/>
</dbReference>
<protein>
    <submittedName>
        <fullName evidence="1">Gamma-glutamyl-gamma-aminobutyrate hydrolase family protein</fullName>
    </submittedName>
</protein>
<sequence length="243" mass="26809">MCGKKPLIALVSLYDEKLDSYWMLPGYVQGLQDAGAIPVLLPYTTQEEDLERYAQTFDGFLFPGGHDLEPRLYGQQDEGLCGPRVPQRDSLEEKLFPLVLETGKPLLGICRGIQLFNVLLGGDLYQDIPTQCPSAVEHHETPPYDKVAHPVSIREGTPLFEAVGVREMGVNSYHHQGIRTLGRGLQVAATAPDGMVEAVYLPGHRFALAVQWHPEFSRLSDENSRKIFAAFVKAAGHDPASGE</sequence>
<dbReference type="PANTHER" id="PTHR43235">
    <property type="entry name" value="GLUTAMINE AMIDOTRANSFERASE PB2B2.05-RELATED"/>
    <property type="match status" value="1"/>
</dbReference>
<dbReference type="AlphaFoldDB" id="A0A9D2MU53"/>
<dbReference type="Pfam" id="PF07722">
    <property type="entry name" value="Peptidase_C26"/>
    <property type="match status" value="1"/>
</dbReference>
<comment type="caution">
    <text evidence="1">The sequence shown here is derived from an EMBL/GenBank/DDBJ whole genome shotgun (WGS) entry which is preliminary data.</text>
</comment>
<dbReference type="PANTHER" id="PTHR43235:SF1">
    <property type="entry name" value="GLUTAMINE AMIDOTRANSFERASE PB2B2.05-RELATED"/>
    <property type="match status" value="1"/>
</dbReference>
<evidence type="ECO:0000313" key="2">
    <source>
        <dbReference type="Proteomes" id="UP000826793"/>
    </source>
</evidence>